<organism evidence="2 3">
    <name type="scientific">Tumidithrix elongata BACA0141</name>
    <dbReference type="NCBI Taxonomy" id="2716417"/>
    <lineage>
        <taxon>Bacteria</taxon>
        <taxon>Bacillati</taxon>
        <taxon>Cyanobacteriota</taxon>
        <taxon>Cyanophyceae</taxon>
        <taxon>Pseudanabaenales</taxon>
        <taxon>Pseudanabaenaceae</taxon>
        <taxon>Tumidithrix</taxon>
        <taxon>Tumidithrix elongata</taxon>
    </lineage>
</organism>
<evidence type="ECO:0008006" key="4">
    <source>
        <dbReference type="Google" id="ProtNLM"/>
    </source>
</evidence>
<dbReference type="EMBL" id="JAZBJZ010000102">
    <property type="protein sequence ID" value="MEE3718958.1"/>
    <property type="molecule type" value="Genomic_DNA"/>
</dbReference>
<dbReference type="AlphaFoldDB" id="A0AAW9Q6V7"/>
<feature type="region of interest" description="Disordered" evidence="1">
    <location>
        <begin position="166"/>
        <end position="190"/>
    </location>
</feature>
<gene>
    <name evidence="2" type="ORF">V2H45_19620</name>
</gene>
<reference evidence="2" key="1">
    <citation type="submission" date="2024-01" db="EMBL/GenBank/DDBJ databases">
        <title>Bank of Algae and Cyanobacteria of the Azores (BACA) strain genomes.</title>
        <authorList>
            <person name="Luz R."/>
            <person name="Cordeiro R."/>
            <person name="Fonseca A."/>
            <person name="Goncalves V."/>
        </authorList>
    </citation>
    <scope>NUCLEOTIDE SEQUENCE</scope>
    <source>
        <strain evidence="2">BACA0141</strain>
    </source>
</reference>
<proteinExistence type="predicted"/>
<protein>
    <recommendedName>
        <fullName evidence="4">Response regulatory domain-containing protein</fullName>
    </recommendedName>
</protein>
<comment type="caution">
    <text evidence="2">The sequence shown here is derived from an EMBL/GenBank/DDBJ whole genome shotgun (WGS) entry which is preliminary data.</text>
</comment>
<evidence type="ECO:0000313" key="3">
    <source>
        <dbReference type="Proteomes" id="UP001333818"/>
    </source>
</evidence>
<sequence>MAELKRTVLMTHLDQDQGKIWQISLTHQGVDVIWDMANVDLVERLEQLLRSNNLPDLLLMDTGIKNPNAESLQSGSVCQWITKKKVALQVILFNPRQDRIKDIEHSWALRRGAVDVLPRLTGENLVLLTARVTGLLGCTFIQEPIERLANQMVLQDVASSPTVANAPNASKAVVDGSQSSKKQTPDPDDSAIMYRGVRIRR</sequence>
<evidence type="ECO:0000256" key="1">
    <source>
        <dbReference type="SAM" id="MobiDB-lite"/>
    </source>
</evidence>
<dbReference type="RefSeq" id="WP_330485394.1">
    <property type="nucleotide sequence ID" value="NZ_JAZBJZ010000102.1"/>
</dbReference>
<keyword evidence="3" id="KW-1185">Reference proteome</keyword>
<name>A0AAW9Q6V7_9CYAN</name>
<evidence type="ECO:0000313" key="2">
    <source>
        <dbReference type="EMBL" id="MEE3718958.1"/>
    </source>
</evidence>
<accession>A0AAW9Q6V7</accession>
<dbReference type="Proteomes" id="UP001333818">
    <property type="component" value="Unassembled WGS sequence"/>
</dbReference>